<dbReference type="STRING" id="78410.A0A0P7BCK1"/>
<sequence>MPTMLGLTTDPSPHGLNSKKGKKSKYSDDSDDDNKQLANRDQSTLTPGLRSDFFTRKNAPKHDSDESDSDDEPSLNTIKGRNHAAAKEMETLLWRALCDKPKSALMYLGKDAVISNRFLFDDPEPRSKESDPPLADELKHCNKWMAYKIHDPQVVEIDLMAVALAYQITLFRQIGKGKGKFGMETVEATVSSSWRQVASGDWELCSMFAA</sequence>
<comment type="caution">
    <text evidence="2">The sequence shown here is derived from an EMBL/GenBank/DDBJ whole genome shotgun (WGS) entry which is preliminary data.</text>
</comment>
<evidence type="ECO:0008006" key="4">
    <source>
        <dbReference type="Google" id="ProtNLM"/>
    </source>
</evidence>
<protein>
    <recommendedName>
        <fullName evidence="4">DUF4440 domain-containing protein</fullName>
    </recommendedName>
</protein>
<dbReference type="AlphaFoldDB" id="A0A0P7BCK1"/>
<accession>A0A0P7BCK1</accession>
<gene>
    <name evidence="2" type="ORF">AK830_g7948</name>
</gene>
<feature type="compositionally biased region" description="Polar residues" evidence="1">
    <location>
        <begin position="36"/>
        <end position="46"/>
    </location>
</feature>
<proteinExistence type="predicted"/>
<organism evidence="2 3">
    <name type="scientific">Neonectria ditissima</name>
    <dbReference type="NCBI Taxonomy" id="78410"/>
    <lineage>
        <taxon>Eukaryota</taxon>
        <taxon>Fungi</taxon>
        <taxon>Dikarya</taxon>
        <taxon>Ascomycota</taxon>
        <taxon>Pezizomycotina</taxon>
        <taxon>Sordariomycetes</taxon>
        <taxon>Hypocreomycetidae</taxon>
        <taxon>Hypocreales</taxon>
        <taxon>Nectriaceae</taxon>
        <taxon>Neonectria</taxon>
    </lineage>
</organism>
<feature type="region of interest" description="Disordered" evidence="1">
    <location>
        <begin position="1"/>
        <end position="82"/>
    </location>
</feature>
<reference evidence="2 3" key="1">
    <citation type="submission" date="2015-09" db="EMBL/GenBank/DDBJ databases">
        <title>Draft genome of a European isolate of the apple canker pathogen Neonectria ditissima.</title>
        <authorList>
            <person name="Gomez-Cortecero A."/>
            <person name="Harrison R.J."/>
            <person name="Armitage A.D."/>
        </authorList>
    </citation>
    <scope>NUCLEOTIDE SEQUENCE [LARGE SCALE GENOMIC DNA]</scope>
    <source>
        <strain evidence="2 3">R09/05</strain>
    </source>
</reference>
<name>A0A0P7BCK1_9HYPO</name>
<evidence type="ECO:0000313" key="3">
    <source>
        <dbReference type="Proteomes" id="UP000050424"/>
    </source>
</evidence>
<dbReference type="EMBL" id="LKCW01000129">
    <property type="protein sequence ID" value="KPM38613.1"/>
    <property type="molecule type" value="Genomic_DNA"/>
</dbReference>
<evidence type="ECO:0000256" key="1">
    <source>
        <dbReference type="SAM" id="MobiDB-lite"/>
    </source>
</evidence>
<keyword evidence="3" id="KW-1185">Reference proteome</keyword>
<dbReference type="OrthoDB" id="5068067at2759"/>
<evidence type="ECO:0000313" key="2">
    <source>
        <dbReference type="EMBL" id="KPM38613.1"/>
    </source>
</evidence>
<dbReference type="Proteomes" id="UP000050424">
    <property type="component" value="Unassembled WGS sequence"/>
</dbReference>